<sequence length="406" mass="46850">MNSAATATIPTKTVPTPTVQEDNSINVEGTFQLLYQELQESTKASQQNCHDVASRITTEVYRICQESKRIQASGDVQGSAISLARHRLQQCLRYYQLGSSRGRVELHSTLSAIIYRYINPPQRQLSYQGRLTIIEDFLQGFYLEALNAFRRENQLGATYRPQSLLELAEYMAFTERYGKRRIPLPGRQQQLIILRAQTFSQQQPQETSVDIEQAAEGSSNDNDGSWEEPAVQQLRSAMAMQPEPEPEEDTLRSVVITELMDYLEQRQQSDCADYFSLRLQDLSTQEIESILGLTPRQRDYLQQRFKYHLIRFALLHRWELVHEWLEASLHTNLGLTPQQWQDYTTQLDDKQRSLLELKQQGEPDETIAKTLGLSTAQLQKRWFKMLEQAWEIRNSLVSGSSASTHE</sequence>
<protein>
    <submittedName>
        <fullName evidence="2">Heterocyst differentiation protein HetZ</fullName>
    </submittedName>
</protein>
<dbReference type="InterPro" id="IPR049778">
    <property type="entry name" value="HetZ-like"/>
</dbReference>
<dbReference type="NCBIfam" id="NF037963">
    <property type="entry name" value="heterocyst_HetZ"/>
    <property type="match status" value="1"/>
</dbReference>
<dbReference type="Proteomes" id="UP001302120">
    <property type="component" value="Unassembled WGS sequence"/>
</dbReference>
<organism evidence="2 3">
    <name type="scientific">Nodularia harveyana UHCC-0300</name>
    <dbReference type="NCBI Taxonomy" id="2974287"/>
    <lineage>
        <taxon>Bacteria</taxon>
        <taxon>Bacillati</taxon>
        <taxon>Cyanobacteriota</taxon>
        <taxon>Cyanophyceae</taxon>
        <taxon>Nostocales</taxon>
        <taxon>Nodulariaceae</taxon>
        <taxon>Nodularia</taxon>
    </lineage>
</organism>
<keyword evidence="3" id="KW-1185">Reference proteome</keyword>
<reference evidence="2 3" key="1">
    <citation type="submission" date="2023-12" db="EMBL/GenBank/DDBJ databases">
        <title>Baltic Sea Cyanobacteria.</title>
        <authorList>
            <person name="Delbaje E."/>
            <person name="Fewer D.P."/>
            <person name="Shishido T.K."/>
        </authorList>
    </citation>
    <scope>NUCLEOTIDE SEQUENCE [LARGE SCALE GENOMIC DNA]</scope>
    <source>
        <strain evidence="2 3">UHCC-0300</strain>
    </source>
</reference>
<accession>A0ABU5UJ41</accession>
<evidence type="ECO:0000256" key="1">
    <source>
        <dbReference type="SAM" id="MobiDB-lite"/>
    </source>
</evidence>
<proteinExistence type="predicted"/>
<evidence type="ECO:0000313" key="2">
    <source>
        <dbReference type="EMBL" id="MEA5583489.1"/>
    </source>
</evidence>
<feature type="region of interest" description="Disordered" evidence="1">
    <location>
        <begin position="203"/>
        <end position="226"/>
    </location>
</feature>
<dbReference type="EMBL" id="JAYGHG010000044">
    <property type="protein sequence ID" value="MEA5583489.1"/>
    <property type="molecule type" value="Genomic_DNA"/>
</dbReference>
<name>A0ABU5UJ41_9CYAN</name>
<feature type="compositionally biased region" description="Polar residues" evidence="1">
    <location>
        <begin position="203"/>
        <end position="223"/>
    </location>
</feature>
<dbReference type="RefSeq" id="WP_323197786.1">
    <property type="nucleotide sequence ID" value="NZ_JAYGHG010000044.1"/>
</dbReference>
<evidence type="ECO:0000313" key="3">
    <source>
        <dbReference type="Proteomes" id="UP001302120"/>
    </source>
</evidence>
<comment type="caution">
    <text evidence="2">The sequence shown here is derived from an EMBL/GenBank/DDBJ whole genome shotgun (WGS) entry which is preliminary data.</text>
</comment>
<gene>
    <name evidence="2" type="primary">hetZ</name>
    <name evidence="2" type="ORF">VB620_19355</name>
</gene>